<dbReference type="Proteomes" id="UP000076998">
    <property type="component" value="Unassembled WGS sequence"/>
</dbReference>
<dbReference type="PANTHER" id="PTHR43581:SF4">
    <property type="entry name" value="ATP_GTP PHOSPHATASE"/>
    <property type="match status" value="1"/>
</dbReference>
<reference evidence="2 3" key="1">
    <citation type="submission" date="2016-02" db="EMBL/GenBank/DDBJ databases">
        <authorList>
            <person name="Wen L."/>
            <person name="He K."/>
            <person name="Yang H."/>
        </authorList>
    </citation>
    <scope>NUCLEOTIDE SEQUENCE [LARGE SCALE GENOMIC DNA]</scope>
    <source>
        <strain evidence="2 3">CD11_3</strain>
    </source>
</reference>
<evidence type="ECO:0000313" key="2">
    <source>
        <dbReference type="EMBL" id="OAH51368.1"/>
    </source>
</evidence>
<protein>
    <recommendedName>
        <fullName evidence="1">ATPase AAA-type core domain-containing protein</fullName>
    </recommendedName>
</protein>
<dbReference type="Pfam" id="PF13304">
    <property type="entry name" value="AAA_21"/>
    <property type="match status" value="1"/>
</dbReference>
<dbReference type="Gene3D" id="3.40.50.300">
    <property type="entry name" value="P-loop containing nucleotide triphosphate hydrolases"/>
    <property type="match status" value="1"/>
</dbReference>
<dbReference type="EMBL" id="LSTV01000001">
    <property type="protein sequence ID" value="OAH51368.1"/>
    <property type="molecule type" value="Genomic_DNA"/>
</dbReference>
<dbReference type="AlphaFoldDB" id="A0A177KD79"/>
<dbReference type="OrthoDB" id="3237462at2"/>
<dbReference type="GO" id="GO:0016887">
    <property type="term" value="F:ATP hydrolysis activity"/>
    <property type="evidence" value="ECO:0007669"/>
    <property type="project" value="InterPro"/>
</dbReference>
<dbReference type="InterPro" id="IPR027417">
    <property type="entry name" value="P-loop_NTPase"/>
</dbReference>
<dbReference type="RefSeq" id="WP_064001874.1">
    <property type="nucleotide sequence ID" value="NZ_LSTV01000001.1"/>
</dbReference>
<dbReference type="GO" id="GO:0005524">
    <property type="term" value="F:ATP binding"/>
    <property type="evidence" value="ECO:0007669"/>
    <property type="project" value="InterPro"/>
</dbReference>
<name>A0A177KD79_9MICO</name>
<proteinExistence type="predicted"/>
<gene>
    <name evidence="2" type="ORF">AYL44_03635</name>
</gene>
<dbReference type="InterPro" id="IPR003959">
    <property type="entry name" value="ATPase_AAA_core"/>
</dbReference>
<sequence>MELLHGIGFGGYRSFLSDPITRLYPLGKINLIAGQNNSGKSNVLRIIHGMLQNSEDAFSDLEVTGPWDRPSGDKEHRLRFELALSEAFLKRTVLPTFGDAGRYFADVIDGIEGLSEGHPIWLELENRSLSIRSASLTNERQWVEAVYERMNGRSRNAARALFSGFFHSFAGDYLSPIHTTLKHALSKFEFPGVRTVTGVREVGKDNNAQLSLTGAGIKDRLHRLQSPATDRLSDREVFKAIQRFTQTVMDDPDISIDIPHDLSTIHITQDGRTLPIENYGTGVHEVVILAAAATIVQESVMCIEEPEVHLHPMLQRKLLRYLSSETTNQYFVATHSAHLLDSSIGSVFHVQRVEGSSTINYAGTAAHQSAICADLGYRPSDLVQSNAIIWVEGPSDRIYVKAWIDALAPNEFVEGLHYSIMFYGGRLLNGLSADDPTEVSEFISLRRLNRYMVVVIDSDRGSKYARINDTKKRIQEEMAQDPTSSYAWITAGYTIENYVPWEKLSEAIRAVHPKAKLGNAPGRYDNPLSSDVVGLKQPNKIGIARELQTSWSNEGPWTLKLDKSVLKVIDIIRRANPVG</sequence>
<dbReference type="SUPFAM" id="SSF52540">
    <property type="entry name" value="P-loop containing nucleoside triphosphate hydrolases"/>
    <property type="match status" value="1"/>
</dbReference>
<organism evidence="2 3">
    <name type="scientific">Microbacterium oleivorans</name>
    <dbReference type="NCBI Taxonomy" id="273677"/>
    <lineage>
        <taxon>Bacteria</taxon>
        <taxon>Bacillati</taxon>
        <taxon>Actinomycetota</taxon>
        <taxon>Actinomycetes</taxon>
        <taxon>Micrococcales</taxon>
        <taxon>Microbacteriaceae</taxon>
        <taxon>Microbacterium</taxon>
    </lineage>
</organism>
<accession>A0A177KD79</accession>
<dbReference type="InterPro" id="IPR051396">
    <property type="entry name" value="Bact_Antivir_Def_Nuclease"/>
</dbReference>
<evidence type="ECO:0000313" key="3">
    <source>
        <dbReference type="Proteomes" id="UP000076998"/>
    </source>
</evidence>
<feature type="domain" description="ATPase AAA-type core" evidence="1">
    <location>
        <begin position="29"/>
        <end position="341"/>
    </location>
</feature>
<comment type="caution">
    <text evidence="2">The sequence shown here is derived from an EMBL/GenBank/DDBJ whole genome shotgun (WGS) entry which is preliminary data.</text>
</comment>
<evidence type="ECO:0000259" key="1">
    <source>
        <dbReference type="Pfam" id="PF13304"/>
    </source>
</evidence>
<dbReference type="PANTHER" id="PTHR43581">
    <property type="entry name" value="ATP/GTP PHOSPHATASE"/>
    <property type="match status" value="1"/>
</dbReference>